<dbReference type="Gramene" id="Psat07G0474600-T2">
    <property type="protein sequence ID" value="KAI5389207.1"/>
    <property type="gene ID" value="KIW84_074746"/>
</dbReference>
<feature type="non-terminal residue" evidence="2">
    <location>
        <position position="1"/>
    </location>
</feature>
<dbReference type="AlphaFoldDB" id="A0A9D4VTL0"/>
<sequence length="192" mass="19567">ANSGQAVNGSGITQRTASSGSVASSNGTQTEVKLETIRSLINFDDIPEPPFAPAIPQITPVTVVQLANPTSSGDSNWASFDVAPVVKAYQGLSNVNSLESMLSQLSVPSSLPAHVSGAQGPLAGSAPAAGNFTTFPASVASLTPPGLTTASPFNNAGPWHSLQYQQPQPLFTSTVGQPTIQQSTPPVNEASI</sequence>
<feature type="region of interest" description="Disordered" evidence="1">
    <location>
        <begin position="1"/>
        <end position="29"/>
    </location>
</feature>
<evidence type="ECO:0000313" key="2">
    <source>
        <dbReference type="EMBL" id="KAI5389207.1"/>
    </source>
</evidence>
<protein>
    <submittedName>
        <fullName evidence="2">Variant 2, Fimbrin-5</fullName>
    </submittedName>
</protein>
<organism evidence="2 3">
    <name type="scientific">Pisum sativum</name>
    <name type="common">Garden pea</name>
    <name type="synonym">Lathyrus oleraceus</name>
    <dbReference type="NCBI Taxonomy" id="3888"/>
    <lineage>
        <taxon>Eukaryota</taxon>
        <taxon>Viridiplantae</taxon>
        <taxon>Streptophyta</taxon>
        <taxon>Embryophyta</taxon>
        <taxon>Tracheophyta</taxon>
        <taxon>Spermatophyta</taxon>
        <taxon>Magnoliopsida</taxon>
        <taxon>eudicotyledons</taxon>
        <taxon>Gunneridae</taxon>
        <taxon>Pentapetalae</taxon>
        <taxon>rosids</taxon>
        <taxon>fabids</taxon>
        <taxon>Fabales</taxon>
        <taxon>Fabaceae</taxon>
        <taxon>Papilionoideae</taxon>
        <taxon>50 kb inversion clade</taxon>
        <taxon>NPAAA clade</taxon>
        <taxon>Hologalegina</taxon>
        <taxon>IRL clade</taxon>
        <taxon>Fabeae</taxon>
        <taxon>Lathyrus</taxon>
    </lineage>
</organism>
<evidence type="ECO:0000256" key="1">
    <source>
        <dbReference type="SAM" id="MobiDB-lite"/>
    </source>
</evidence>
<comment type="caution">
    <text evidence="2">The sequence shown here is derived from an EMBL/GenBank/DDBJ whole genome shotgun (WGS) entry which is preliminary data.</text>
</comment>
<dbReference type="GO" id="GO:0005096">
    <property type="term" value="F:GTPase activator activity"/>
    <property type="evidence" value="ECO:0007669"/>
    <property type="project" value="InterPro"/>
</dbReference>
<dbReference type="PANTHER" id="PTHR46085:SF6">
    <property type="entry name" value="ARF GTPASE ACTIVATOR"/>
    <property type="match status" value="1"/>
</dbReference>
<gene>
    <name evidence="2" type="ORF">KIW84_074746</name>
</gene>
<keyword evidence="3" id="KW-1185">Reference proteome</keyword>
<name>A0A9D4VTL0_PEA</name>
<reference evidence="2 3" key="1">
    <citation type="journal article" date="2022" name="Nat. Genet.">
        <title>Improved pea reference genome and pan-genome highlight genomic features and evolutionary characteristics.</title>
        <authorList>
            <person name="Yang T."/>
            <person name="Liu R."/>
            <person name="Luo Y."/>
            <person name="Hu S."/>
            <person name="Wang D."/>
            <person name="Wang C."/>
            <person name="Pandey M.K."/>
            <person name="Ge S."/>
            <person name="Xu Q."/>
            <person name="Li N."/>
            <person name="Li G."/>
            <person name="Huang Y."/>
            <person name="Saxena R.K."/>
            <person name="Ji Y."/>
            <person name="Li M."/>
            <person name="Yan X."/>
            <person name="He Y."/>
            <person name="Liu Y."/>
            <person name="Wang X."/>
            <person name="Xiang C."/>
            <person name="Varshney R.K."/>
            <person name="Ding H."/>
            <person name="Gao S."/>
            <person name="Zong X."/>
        </authorList>
    </citation>
    <scope>NUCLEOTIDE SEQUENCE [LARGE SCALE GENOMIC DNA]</scope>
    <source>
        <strain evidence="2 3">cv. Zhongwan 6</strain>
    </source>
</reference>
<dbReference type="Proteomes" id="UP001058974">
    <property type="component" value="Chromosome 7"/>
</dbReference>
<dbReference type="InterPro" id="IPR044820">
    <property type="entry name" value="AGD14-like"/>
</dbReference>
<dbReference type="EMBL" id="JAMSHJ010000007">
    <property type="protein sequence ID" value="KAI5389207.1"/>
    <property type="molecule type" value="Genomic_DNA"/>
</dbReference>
<proteinExistence type="predicted"/>
<evidence type="ECO:0000313" key="3">
    <source>
        <dbReference type="Proteomes" id="UP001058974"/>
    </source>
</evidence>
<accession>A0A9D4VTL0</accession>
<feature type="region of interest" description="Disordered" evidence="1">
    <location>
        <begin position="172"/>
        <end position="192"/>
    </location>
</feature>
<dbReference type="PANTHER" id="PTHR46085">
    <property type="entry name" value="ARFGAP/RECO-RELATED"/>
    <property type="match status" value="1"/>
</dbReference>